<dbReference type="InterPro" id="IPR019554">
    <property type="entry name" value="Soluble_ligand-bd"/>
</dbReference>
<feature type="binding site" evidence="8">
    <location>
        <position position="598"/>
    </location>
    <ligand>
        <name>[4Fe-4S] cluster</name>
        <dbReference type="ChEBI" id="CHEBI:49883"/>
        <label>2</label>
    </ligand>
</feature>
<reference evidence="10" key="1">
    <citation type="journal article" date="2021" name="Environ. Microbiol.">
        <title>Genomic characterization of three novel Desulfobacterota classes expand the metabolic and phylogenetic diversity of the phylum.</title>
        <authorList>
            <person name="Murphy C.L."/>
            <person name="Biggerstaff J."/>
            <person name="Eichhorn A."/>
            <person name="Ewing E."/>
            <person name="Shahan R."/>
            <person name="Soriano D."/>
            <person name="Stewart S."/>
            <person name="VanMol K."/>
            <person name="Walker R."/>
            <person name="Walters P."/>
            <person name="Elshahed M.S."/>
            <person name="Youssef N.H."/>
        </authorList>
    </citation>
    <scope>NUCLEOTIDE SEQUENCE</scope>
    <source>
        <strain evidence="10">Zod_Metabat.24</strain>
    </source>
</reference>
<dbReference type="Pfam" id="PF01512">
    <property type="entry name" value="Complex1_51K"/>
    <property type="match status" value="1"/>
</dbReference>
<sequence length="660" mass="71522">MEVAVKDRDEFRELLKGVENVAIFACKLCFKEFERDRSDELEGIREAIEAAGKNIAVIEEIDFLCIRTSTEKVLTTIDLDKVDAIVTSSCGVGTQLLASISEKPVVAGADTMGGALFRGFVPEGEAGKLCRACGQCVLNYTGGICPVSYCPKFLLNGPCGGAVNGKCEVDGERDCVWLKIYERLKRQGRTDLMKGGVRVMDHGRPAFDEVKSLADDATARRGLGFYGGVFPLEMKEATAGSEIETLPMPEILVVPVSQQIGAPNAAAVRVGDEVKMGDLIAKADAFVSAPVHSPVSGKVMAIEARPHPVIPVEVKAIVIENDHKDTLSESVAPGKSVNDLTGDEIIEIVRDKGIVGMGGAMFPTHVKIRPVKPIDLLIINGCECEPFLTADHRMMVEKPGEIVEGIRLIAKAAGVKECIIAVEDNKLDAVEALKKFEWGGVRVEVLRTKYPQGSERMLVWRLTGKEVPKDGGLPLDVGVVVSNVGTAYAVYDAVVNGMPLIERVVTITGDGIKRPGNYRVRVGTPISYLLEEVSDIPPRELLSKKRVKVGGAMMGIVQSTLDVPVLKGTSGVTVLPLPDIEAGESDRCIRCGNCVSACPMELMPHRLWHCVKERDVERLKEYAVYNCIECGCCEYICSAKLPLVGFLKEGKRMLKDAENR</sequence>
<dbReference type="Proteomes" id="UP000809273">
    <property type="component" value="Unassembled WGS sequence"/>
</dbReference>
<keyword evidence="8" id="KW-0472">Membrane</keyword>
<dbReference type="GO" id="GO:0046872">
    <property type="term" value="F:metal ion binding"/>
    <property type="evidence" value="ECO:0007669"/>
    <property type="project" value="UniProtKB-KW"/>
</dbReference>
<evidence type="ECO:0000256" key="1">
    <source>
        <dbReference type="ARBA" id="ARBA00022448"/>
    </source>
</evidence>
<evidence type="ECO:0000259" key="9">
    <source>
        <dbReference type="PROSITE" id="PS51379"/>
    </source>
</evidence>
<dbReference type="Pfam" id="PF13375">
    <property type="entry name" value="RnfC_N"/>
    <property type="match status" value="1"/>
</dbReference>
<keyword evidence="8" id="KW-1003">Cell membrane</keyword>
<feature type="binding site" evidence="8">
    <location>
        <position position="594"/>
    </location>
    <ligand>
        <name>[4Fe-4S] cluster</name>
        <dbReference type="ChEBI" id="CHEBI:49883"/>
        <label>1</label>
    </ligand>
</feature>
<dbReference type="InterPro" id="IPR022026">
    <property type="entry name" value="DUF5981"/>
</dbReference>
<accession>A0A9D8KGF0</accession>
<keyword evidence="4 8" id="KW-0677">Repeat</keyword>
<keyword evidence="1 8" id="KW-0813">Transport</keyword>
<dbReference type="NCBIfam" id="NF003454">
    <property type="entry name" value="PRK05035.1"/>
    <property type="match status" value="1"/>
</dbReference>
<evidence type="ECO:0000256" key="7">
    <source>
        <dbReference type="ARBA" id="ARBA00023014"/>
    </source>
</evidence>
<dbReference type="NCBIfam" id="TIGR01945">
    <property type="entry name" value="rnfC"/>
    <property type="match status" value="1"/>
</dbReference>
<dbReference type="GO" id="GO:0005886">
    <property type="term" value="C:plasma membrane"/>
    <property type="evidence" value="ECO:0007669"/>
    <property type="project" value="UniProtKB-SubCell"/>
</dbReference>
<dbReference type="HAMAP" id="MF_00461">
    <property type="entry name" value="RsxC_RnfC"/>
    <property type="match status" value="1"/>
</dbReference>
<dbReference type="InterPro" id="IPR011538">
    <property type="entry name" value="Nuo51_FMN-bd"/>
</dbReference>
<dbReference type="InterPro" id="IPR010208">
    <property type="entry name" value="Ion_transpt_RnfC/RsxC"/>
</dbReference>
<evidence type="ECO:0000256" key="2">
    <source>
        <dbReference type="ARBA" id="ARBA00022485"/>
    </source>
</evidence>
<keyword evidence="2 8" id="KW-0004">4Fe-4S</keyword>
<feature type="binding site" evidence="8">
    <location>
        <position position="630"/>
    </location>
    <ligand>
        <name>[4Fe-4S] cluster</name>
        <dbReference type="ChEBI" id="CHEBI:49883"/>
        <label>2</label>
    </ligand>
</feature>
<evidence type="ECO:0000256" key="4">
    <source>
        <dbReference type="ARBA" id="ARBA00022737"/>
    </source>
</evidence>
<dbReference type="PANTHER" id="PTHR43034">
    <property type="entry name" value="ION-TRANSLOCATING OXIDOREDUCTASE COMPLEX SUBUNIT C"/>
    <property type="match status" value="1"/>
</dbReference>
<comment type="caution">
    <text evidence="10">The sequence shown here is derived from an EMBL/GenBank/DDBJ whole genome shotgun (WGS) entry which is preliminary data.</text>
</comment>
<dbReference type="SUPFAM" id="SSF142019">
    <property type="entry name" value="Nqo1 FMN-binding domain-like"/>
    <property type="match status" value="1"/>
</dbReference>
<comment type="similarity">
    <text evidence="8">Belongs to the 4Fe4S bacterial-type ferredoxin family. RnfC subfamily.</text>
</comment>
<comment type="subcellular location">
    <subcellularLocation>
        <location evidence="8">Cell membrane</location>
        <topology evidence="8">Peripheral membrane protein</topology>
    </subcellularLocation>
</comment>
<reference evidence="10" key="2">
    <citation type="submission" date="2021-01" db="EMBL/GenBank/DDBJ databases">
        <authorList>
            <person name="Hahn C.R."/>
            <person name="Youssef N.H."/>
            <person name="Elshahed M."/>
        </authorList>
    </citation>
    <scope>NUCLEOTIDE SEQUENCE</scope>
    <source>
        <strain evidence="10">Zod_Metabat.24</strain>
    </source>
</reference>
<dbReference type="Gene3D" id="3.40.50.11540">
    <property type="entry name" value="NADH-ubiquinone oxidoreductase 51kDa subunit"/>
    <property type="match status" value="1"/>
</dbReference>
<dbReference type="Pfam" id="PF10531">
    <property type="entry name" value="SLBB"/>
    <property type="match status" value="1"/>
</dbReference>
<evidence type="ECO:0000256" key="3">
    <source>
        <dbReference type="ARBA" id="ARBA00022723"/>
    </source>
</evidence>
<dbReference type="EC" id="7.-.-.-" evidence="8"/>
<keyword evidence="5 8" id="KW-0249">Electron transport</keyword>
<comment type="cofactor">
    <cofactor evidence="8">
        <name>[4Fe-4S] cluster</name>
        <dbReference type="ChEBI" id="CHEBI:49883"/>
    </cofactor>
    <text evidence="8">Binds 2 [4Fe-4S] clusters per subunit.</text>
</comment>
<keyword evidence="6 8" id="KW-0408">Iron</keyword>
<feature type="binding site" evidence="8">
    <location>
        <position position="588"/>
    </location>
    <ligand>
        <name>[4Fe-4S] cluster</name>
        <dbReference type="ChEBI" id="CHEBI:49883"/>
        <label>1</label>
    </ligand>
</feature>
<dbReference type="PROSITE" id="PS51379">
    <property type="entry name" value="4FE4S_FER_2"/>
    <property type="match status" value="1"/>
</dbReference>
<dbReference type="GO" id="GO:0051539">
    <property type="term" value="F:4 iron, 4 sulfur cluster binding"/>
    <property type="evidence" value="ECO:0007669"/>
    <property type="project" value="UniProtKB-KW"/>
</dbReference>
<dbReference type="AlphaFoldDB" id="A0A9D8KGF0"/>
<dbReference type="InterPro" id="IPR017896">
    <property type="entry name" value="4Fe4S_Fe-S-bd"/>
</dbReference>
<evidence type="ECO:0000256" key="5">
    <source>
        <dbReference type="ARBA" id="ARBA00022982"/>
    </source>
</evidence>
<keyword evidence="8" id="KW-1278">Translocase</keyword>
<evidence type="ECO:0000256" key="8">
    <source>
        <dbReference type="HAMAP-Rule" id="MF_00461"/>
    </source>
</evidence>
<evidence type="ECO:0000313" key="10">
    <source>
        <dbReference type="EMBL" id="MBN1573585.1"/>
    </source>
</evidence>
<feature type="domain" description="4Fe-4S ferredoxin-type" evidence="9">
    <location>
        <begin position="578"/>
        <end position="608"/>
    </location>
</feature>
<feature type="binding site" evidence="8">
    <location>
        <position position="591"/>
    </location>
    <ligand>
        <name>[4Fe-4S] cluster</name>
        <dbReference type="ChEBI" id="CHEBI:49883"/>
        <label>1</label>
    </ligand>
</feature>
<evidence type="ECO:0000313" key="11">
    <source>
        <dbReference type="Proteomes" id="UP000809273"/>
    </source>
</evidence>
<dbReference type="SUPFAM" id="SSF46548">
    <property type="entry name" value="alpha-helical ferredoxin"/>
    <property type="match status" value="1"/>
</dbReference>
<proteinExistence type="inferred from homology"/>
<name>A0A9D8KGF0_9DELT</name>
<dbReference type="GO" id="GO:0022900">
    <property type="term" value="P:electron transport chain"/>
    <property type="evidence" value="ECO:0007669"/>
    <property type="project" value="UniProtKB-UniRule"/>
</dbReference>
<protein>
    <recommendedName>
        <fullName evidence="8">Ion-translocating oxidoreductase complex subunit C</fullName>
        <ecNumber evidence="8">7.-.-.-</ecNumber>
    </recommendedName>
    <alternativeName>
        <fullName evidence="8">Rnf electron transport complex subunit C</fullName>
    </alternativeName>
</protein>
<dbReference type="Pfam" id="PF00037">
    <property type="entry name" value="Fer4"/>
    <property type="match status" value="1"/>
</dbReference>
<dbReference type="EMBL" id="JAFGIX010000053">
    <property type="protein sequence ID" value="MBN1573585.1"/>
    <property type="molecule type" value="Genomic_DNA"/>
</dbReference>
<organism evidence="10 11">
    <name type="scientific">Candidatus Zymogenus saltonus</name>
    <dbReference type="NCBI Taxonomy" id="2844893"/>
    <lineage>
        <taxon>Bacteria</taxon>
        <taxon>Deltaproteobacteria</taxon>
        <taxon>Candidatus Zymogenia</taxon>
        <taxon>Candidatus Zymogeniales</taxon>
        <taxon>Candidatus Zymogenaceae</taxon>
        <taxon>Candidatus Zymogenus</taxon>
    </lineage>
</organism>
<dbReference type="GO" id="GO:0009055">
    <property type="term" value="F:electron transfer activity"/>
    <property type="evidence" value="ECO:0007669"/>
    <property type="project" value="InterPro"/>
</dbReference>
<dbReference type="PANTHER" id="PTHR43034:SF2">
    <property type="entry name" value="ION-TRANSLOCATING OXIDOREDUCTASE COMPLEX SUBUNIT C"/>
    <property type="match status" value="1"/>
</dbReference>
<feature type="binding site" evidence="8">
    <location>
        <position position="633"/>
    </location>
    <ligand>
        <name>[4Fe-4S] cluster</name>
        <dbReference type="ChEBI" id="CHEBI:49883"/>
        <label>2</label>
    </ligand>
</feature>
<dbReference type="PROSITE" id="PS00198">
    <property type="entry name" value="4FE4S_FER_1"/>
    <property type="match status" value="1"/>
</dbReference>
<keyword evidence="7 8" id="KW-0411">Iron-sulfur</keyword>
<comment type="subunit">
    <text evidence="8">The complex is composed of six subunits: RnfA, RnfB, RnfC, RnfD, RnfE and RnfG.</text>
</comment>
<dbReference type="InterPro" id="IPR017900">
    <property type="entry name" value="4Fe4S_Fe_S_CS"/>
</dbReference>
<dbReference type="Pfam" id="PF12225">
    <property type="entry name" value="DUF5981"/>
    <property type="match status" value="1"/>
</dbReference>
<dbReference type="InterPro" id="IPR037225">
    <property type="entry name" value="Nuo51_FMN-bd_sf"/>
</dbReference>
<gene>
    <name evidence="10" type="primary">rsxC</name>
    <name evidence="8" type="synonym">rnfC</name>
    <name evidence="10" type="ORF">JW984_10355</name>
</gene>
<comment type="function">
    <text evidence="8">Part of a membrane-bound complex that couples electron transfer with translocation of ions across the membrane.</text>
</comment>
<dbReference type="Gene3D" id="3.30.70.20">
    <property type="match status" value="1"/>
</dbReference>
<dbReference type="InterPro" id="IPR026902">
    <property type="entry name" value="RnfC_N"/>
</dbReference>
<keyword evidence="3 8" id="KW-0479">Metal-binding</keyword>
<evidence type="ECO:0000256" key="6">
    <source>
        <dbReference type="ARBA" id="ARBA00023004"/>
    </source>
</evidence>
<feature type="binding site" evidence="8">
    <location>
        <position position="637"/>
    </location>
    <ligand>
        <name>[4Fe-4S] cluster</name>
        <dbReference type="ChEBI" id="CHEBI:49883"/>
        <label>1</label>
    </ligand>
</feature>
<feature type="binding site" evidence="8">
    <location>
        <position position="627"/>
    </location>
    <ligand>
        <name>[4Fe-4S] cluster</name>
        <dbReference type="ChEBI" id="CHEBI:49883"/>
        <label>2</label>
    </ligand>
</feature>